<dbReference type="InterPro" id="IPR027291">
    <property type="entry name" value="Glyco_hydro_38_N_sf"/>
</dbReference>
<dbReference type="GO" id="GO:0016787">
    <property type="term" value="F:hydrolase activity"/>
    <property type="evidence" value="ECO:0007669"/>
    <property type="project" value="UniProtKB-KW"/>
</dbReference>
<dbReference type="RefSeq" id="WP_259863720.1">
    <property type="nucleotide sequence ID" value="NZ_BAAAST010000012.1"/>
</dbReference>
<protein>
    <submittedName>
        <fullName evidence="2">Glycoside hydrolase</fullName>
    </submittedName>
</protein>
<evidence type="ECO:0000259" key="1">
    <source>
        <dbReference type="Pfam" id="PF01074"/>
    </source>
</evidence>
<evidence type="ECO:0000313" key="2">
    <source>
        <dbReference type="EMBL" id="UWP85584.1"/>
    </source>
</evidence>
<dbReference type="SUPFAM" id="SSF88713">
    <property type="entry name" value="Glycoside hydrolase/deacetylase"/>
    <property type="match status" value="1"/>
</dbReference>
<dbReference type="CDD" id="cd10791">
    <property type="entry name" value="GH38N_AMII_like_1"/>
    <property type="match status" value="1"/>
</dbReference>
<dbReference type="Gene3D" id="3.20.110.10">
    <property type="entry name" value="Glycoside hydrolase 38, N terminal domain"/>
    <property type="match status" value="1"/>
</dbReference>
<dbReference type="Proteomes" id="UP001059617">
    <property type="component" value="Chromosome"/>
</dbReference>
<reference evidence="2" key="2">
    <citation type="submission" date="2022-09" db="EMBL/GenBank/DDBJ databases">
        <title>Biosynthetic gene clusters of Dactylosporangioum fulvum.</title>
        <authorList>
            <person name="Caradec T."/>
        </authorList>
    </citation>
    <scope>NUCLEOTIDE SEQUENCE</scope>
    <source>
        <strain evidence="2">NRRL B-16292</strain>
    </source>
</reference>
<organism evidence="2 3">
    <name type="scientific">Dactylosporangium fulvum</name>
    <dbReference type="NCBI Taxonomy" id="53359"/>
    <lineage>
        <taxon>Bacteria</taxon>
        <taxon>Bacillati</taxon>
        <taxon>Actinomycetota</taxon>
        <taxon>Actinomycetes</taxon>
        <taxon>Micromonosporales</taxon>
        <taxon>Micromonosporaceae</taxon>
        <taxon>Dactylosporangium</taxon>
    </lineage>
</organism>
<evidence type="ECO:0000313" key="3">
    <source>
        <dbReference type="Proteomes" id="UP001059617"/>
    </source>
</evidence>
<name>A0ABY5W7Y2_9ACTN</name>
<dbReference type="InterPro" id="IPR000602">
    <property type="entry name" value="Glyco_hydro_38_N"/>
</dbReference>
<sequence length="802" mass="89415">MTAEAAGIEEILVLHHSHLDVGYTHSQPILWRLQAEYISQALDWLEQTADLPEDCRPKWTCEATEPVRRWLADASPDQIVRFRNLCDQGRIGLSALRWHVSALIDRPGIRRLLAGKRELEDVVGRPIPVACQHDVNGVPWPIADELLDAGVDLFVMAINRHLGQPVTPRPGLFAWQTPSGRRLRVFNGSHYTMFDQLLNAWDDSVDRMAEGWNAFHERLARTGYRLPFVYLTSTCSPIMWDNAPPNPYLPDLIRRWNDEQRGPRIRYATFDDLRERILRIPDDDVATARGDWTDYWSFGVASTPTATAVNQQSKPLLAAAEVLKADPALIAKAAEHVDLFDEHTWSHWNTEPDNPQATAIETMKQAGAHQGHELAAFAVMDALERLAGNPVADKRIAGVLVCNPTEYPRTVTVDLPDAWFAAPTPANERTYRASRMAYENRPWRTPAPDEPRRVFGPIDLAPGAWQVIGINDLPKSAFPGQPAHEIIEHHKAARELNFASAVDRVASTGRITSPFHELTYDPDSGRIIALVDRATGRAVLRPRPGMDLMSFIRERPDPLADGSRRAFYRRNLDLEMLDKSCWRPWTPIREPAERVLSCTVEERPGRVSLIRRFAAPGTRGLVQRLSFDANDPVIHIDIDVDLAGDSSPTGIYFALPLAMEAGWQAAFDTAGQIVTLDDEQLPGASRGWVTVQSATALWNGHGAVALLTPDAPLVQIGGFHFGPPPDAIERDPDPLLLSWIANNYWDTNFPQVQNERVKLRYGLLTLAQPDLAEIAAQAAKLRSPVLTWPVTTGGRGPSAGKL</sequence>
<dbReference type="EMBL" id="CP073720">
    <property type="protein sequence ID" value="UWP85584.1"/>
    <property type="molecule type" value="Genomic_DNA"/>
</dbReference>
<reference evidence="2" key="1">
    <citation type="submission" date="2021-04" db="EMBL/GenBank/DDBJ databases">
        <authorList>
            <person name="Hartkoorn R.C."/>
            <person name="Beaudoing E."/>
            <person name="Hot D."/>
        </authorList>
    </citation>
    <scope>NUCLEOTIDE SEQUENCE</scope>
    <source>
        <strain evidence="2">NRRL B-16292</strain>
    </source>
</reference>
<feature type="domain" description="Glycoside hydrolase family 38 N-terminal" evidence="1">
    <location>
        <begin position="11"/>
        <end position="279"/>
    </location>
</feature>
<gene>
    <name evidence="2" type="ORF">Dfulv_15605</name>
</gene>
<accession>A0ABY5W7Y2</accession>
<proteinExistence type="predicted"/>
<dbReference type="Pfam" id="PF01074">
    <property type="entry name" value="Glyco_hydro_38N"/>
    <property type="match status" value="1"/>
</dbReference>
<keyword evidence="3" id="KW-1185">Reference proteome</keyword>
<keyword evidence="2" id="KW-0378">Hydrolase</keyword>
<dbReference type="InterPro" id="IPR011330">
    <property type="entry name" value="Glyco_hydro/deAcase_b/a-brl"/>
</dbReference>